<organism evidence="3 4">
    <name type="scientific">Halobellus salinus</name>
    <dbReference type="NCBI Taxonomy" id="931585"/>
    <lineage>
        <taxon>Archaea</taxon>
        <taxon>Methanobacteriati</taxon>
        <taxon>Methanobacteriota</taxon>
        <taxon>Stenosarchaea group</taxon>
        <taxon>Halobacteria</taxon>
        <taxon>Halobacteriales</taxon>
        <taxon>Haloferacaceae</taxon>
        <taxon>Halobellus</taxon>
    </lineage>
</organism>
<dbReference type="EMBL" id="BMOC01000001">
    <property type="protein sequence ID" value="GGI94084.1"/>
    <property type="molecule type" value="Genomic_DNA"/>
</dbReference>
<name>A0A830EL77_9EURY</name>
<feature type="transmembrane region" description="Helical" evidence="1">
    <location>
        <begin position="28"/>
        <end position="46"/>
    </location>
</feature>
<dbReference type="AlphaFoldDB" id="A0A830EL77"/>
<keyword evidence="1" id="KW-1133">Transmembrane helix</keyword>
<sequence>MYTACAVTLGSVAVETGASLSGYARREWVLFVAMALVPGVVGHTVLNSALRYVRLTAVSVSLLCEPVASTFLALVLLNEVPGAVTVLGAAVVLVGIAVTTRTRSG</sequence>
<dbReference type="SUPFAM" id="SSF103481">
    <property type="entry name" value="Multidrug resistance efflux transporter EmrE"/>
    <property type="match status" value="1"/>
</dbReference>
<feature type="transmembrane region" description="Helical" evidence="1">
    <location>
        <begin position="83"/>
        <end position="100"/>
    </location>
</feature>
<evidence type="ECO:0000313" key="4">
    <source>
        <dbReference type="Proteomes" id="UP000653099"/>
    </source>
</evidence>
<gene>
    <name evidence="3" type="ORF">GCM10008995_00330</name>
</gene>
<protein>
    <recommendedName>
        <fullName evidence="2">EamA domain-containing protein</fullName>
    </recommendedName>
</protein>
<feature type="transmembrane region" description="Helical" evidence="1">
    <location>
        <begin position="58"/>
        <end position="77"/>
    </location>
</feature>
<dbReference type="Proteomes" id="UP000653099">
    <property type="component" value="Unassembled WGS sequence"/>
</dbReference>
<reference evidence="3" key="2">
    <citation type="submission" date="2020-09" db="EMBL/GenBank/DDBJ databases">
        <authorList>
            <person name="Sun Q."/>
            <person name="Ohkuma M."/>
        </authorList>
    </citation>
    <scope>NUCLEOTIDE SEQUENCE</scope>
    <source>
        <strain evidence="3">JCM 14359</strain>
    </source>
</reference>
<evidence type="ECO:0000256" key="1">
    <source>
        <dbReference type="SAM" id="Phobius"/>
    </source>
</evidence>
<keyword evidence="1" id="KW-0812">Transmembrane</keyword>
<feature type="domain" description="EamA" evidence="2">
    <location>
        <begin position="19"/>
        <end position="100"/>
    </location>
</feature>
<dbReference type="InterPro" id="IPR037185">
    <property type="entry name" value="EmrE-like"/>
</dbReference>
<dbReference type="Pfam" id="PF00892">
    <property type="entry name" value="EamA"/>
    <property type="match status" value="1"/>
</dbReference>
<evidence type="ECO:0000259" key="2">
    <source>
        <dbReference type="Pfam" id="PF00892"/>
    </source>
</evidence>
<keyword evidence="1" id="KW-0472">Membrane</keyword>
<reference evidence="3" key="1">
    <citation type="journal article" date="2014" name="Int. J. Syst. Evol. Microbiol.">
        <title>Complete genome sequence of Corynebacterium casei LMG S-19264T (=DSM 44701T), isolated from a smear-ripened cheese.</title>
        <authorList>
            <consortium name="US DOE Joint Genome Institute (JGI-PGF)"/>
            <person name="Walter F."/>
            <person name="Albersmeier A."/>
            <person name="Kalinowski J."/>
            <person name="Ruckert C."/>
        </authorList>
    </citation>
    <scope>NUCLEOTIDE SEQUENCE</scope>
    <source>
        <strain evidence="3">JCM 14359</strain>
    </source>
</reference>
<dbReference type="GO" id="GO:0016020">
    <property type="term" value="C:membrane"/>
    <property type="evidence" value="ECO:0007669"/>
    <property type="project" value="InterPro"/>
</dbReference>
<comment type="caution">
    <text evidence="3">The sequence shown here is derived from an EMBL/GenBank/DDBJ whole genome shotgun (WGS) entry which is preliminary data.</text>
</comment>
<proteinExistence type="predicted"/>
<accession>A0A830EL77</accession>
<keyword evidence="4" id="KW-1185">Reference proteome</keyword>
<evidence type="ECO:0000313" key="3">
    <source>
        <dbReference type="EMBL" id="GGI94084.1"/>
    </source>
</evidence>
<dbReference type="InterPro" id="IPR000620">
    <property type="entry name" value="EamA_dom"/>
</dbReference>